<dbReference type="STRING" id="768704.Desmer_2025"/>
<evidence type="ECO:0000313" key="3">
    <source>
        <dbReference type="Proteomes" id="UP000005262"/>
    </source>
</evidence>
<dbReference type="eggNOG" id="COG3039">
    <property type="taxonomic scope" value="Bacteria"/>
</dbReference>
<sequence>MKPILISHELYQDSVLLRLRRYYSSGIFVVVNKDWPLVAKFWRTDLSYITILLHDGYDAKGPEPRDPASMLRSYLLFLMTKPEIGLTEWVNEMRRIPYYAILSGFEPGNLPGVGTFYDFFKRLWGSSRNNLKPKKLAKRTRKPKKGKKGEKAPTTTPGKVKRLVDWMIRHADKKSNLPSDRLFHFFQTQILTVSANLGLLGDTNTLTVAGDGTPIVTSVYARSKSTCDCRAQGLADCNHPRIYSQPDCNAGWDSAREKYFNGYHLYMISATDSNYDLPLYPRLQPASRHDAVSLIVSSVKFEQRFTLGTVYKMLLDAAHDADAIYRLLLLVNQDERLFPCQLRLLLLRVQYTKTPCLWSSKFSNSPINNLRIGMN</sequence>
<evidence type="ECO:0000256" key="1">
    <source>
        <dbReference type="SAM" id="MobiDB-lite"/>
    </source>
</evidence>
<keyword evidence="3" id="KW-1185">Reference proteome</keyword>
<dbReference type="KEGG" id="dmi:Desmer_2025"/>
<evidence type="ECO:0008006" key="4">
    <source>
        <dbReference type="Google" id="ProtNLM"/>
    </source>
</evidence>
<dbReference type="EMBL" id="CP003629">
    <property type="protein sequence ID" value="AFQ43971.1"/>
    <property type="molecule type" value="Genomic_DNA"/>
</dbReference>
<evidence type="ECO:0000313" key="2">
    <source>
        <dbReference type="EMBL" id="AFQ43971.1"/>
    </source>
</evidence>
<name>J7IZ37_DESMD</name>
<dbReference type="HOGENOM" id="CLU_032890_0_0_9"/>
<reference evidence="3" key="2">
    <citation type="submission" date="2012-08" db="EMBL/GenBank/DDBJ databases">
        <title>Finished genome of Desulfosporosinus meridiei DSM 13257.</title>
        <authorList>
            <person name="Huntemann M."/>
            <person name="Wei C.-L."/>
            <person name="Han J."/>
            <person name="Detter J.C."/>
            <person name="Han C."/>
            <person name="Davenport K."/>
            <person name="Daligault H."/>
            <person name="Erkkila T."/>
            <person name="Gu W."/>
            <person name="Munk A.C.C."/>
            <person name="Teshima H."/>
            <person name="Xu Y."/>
            <person name="Chain P."/>
            <person name="Tapia R."/>
            <person name="Chen A."/>
            <person name="Krypides N."/>
            <person name="Mavromatis K."/>
            <person name="Markowitz V."/>
            <person name="Szeto E."/>
            <person name="Ivanova N."/>
            <person name="Mikhailova N."/>
            <person name="Ovchinnikova G."/>
            <person name="Pagani I."/>
            <person name="Pati A."/>
            <person name="Goodwin L."/>
            <person name="Peters L."/>
            <person name="Pitluck S."/>
            <person name="Woyke T."/>
            <person name="Pester M."/>
            <person name="Spring S."/>
            <person name="Ollivier B."/>
            <person name="Rattei T."/>
            <person name="Klenk H.-P."/>
            <person name="Wagner M."/>
            <person name="Loy A."/>
        </authorList>
    </citation>
    <scope>NUCLEOTIDE SEQUENCE [LARGE SCALE GENOMIC DNA]</scope>
    <source>
        <strain evidence="3">ATCC BAA-275 / DSM 13257 / NCIMB 13706 / S10</strain>
    </source>
</reference>
<dbReference type="Proteomes" id="UP000005262">
    <property type="component" value="Chromosome"/>
</dbReference>
<feature type="region of interest" description="Disordered" evidence="1">
    <location>
        <begin position="134"/>
        <end position="157"/>
    </location>
</feature>
<organism evidence="2 3">
    <name type="scientific">Desulfosporosinus meridiei (strain ATCC BAA-275 / DSM 13257 / KCTC 12902 / NCIMB 13706 / S10)</name>
    <dbReference type="NCBI Taxonomy" id="768704"/>
    <lineage>
        <taxon>Bacteria</taxon>
        <taxon>Bacillati</taxon>
        <taxon>Bacillota</taxon>
        <taxon>Clostridia</taxon>
        <taxon>Eubacteriales</taxon>
        <taxon>Desulfitobacteriaceae</taxon>
        <taxon>Desulfosporosinus</taxon>
    </lineage>
</organism>
<gene>
    <name evidence="2" type="ordered locus">Desmer_2025</name>
</gene>
<accession>J7IZ37</accession>
<proteinExistence type="predicted"/>
<dbReference type="AlphaFoldDB" id="J7IZ37"/>
<dbReference type="RefSeq" id="WP_014902885.1">
    <property type="nucleotide sequence ID" value="NC_018515.1"/>
</dbReference>
<protein>
    <recommendedName>
        <fullName evidence="4">Transposase</fullName>
    </recommendedName>
</protein>
<feature type="compositionally biased region" description="Basic residues" evidence="1">
    <location>
        <begin position="134"/>
        <end position="148"/>
    </location>
</feature>
<reference evidence="2 3" key="1">
    <citation type="journal article" date="2012" name="J. Bacteriol.">
        <title>Complete genome sequences of Desulfosporosinus orientis DSM765T, Desulfosporosinus youngiae DSM17734T, Desulfosporosinus meridiei DSM13257T, and Desulfosporosinus acidiphilus DSM22704T.</title>
        <authorList>
            <person name="Pester M."/>
            <person name="Brambilla E."/>
            <person name="Alazard D."/>
            <person name="Rattei T."/>
            <person name="Weinmaier T."/>
            <person name="Han J."/>
            <person name="Lucas S."/>
            <person name="Lapidus A."/>
            <person name="Cheng J.F."/>
            <person name="Goodwin L."/>
            <person name="Pitluck S."/>
            <person name="Peters L."/>
            <person name="Ovchinnikova G."/>
            <person name="Teshima H."/>
            <person name="Detter J.C."/>
            <person name="Han C.S."/>
            <person name="Tapia R."/>
            <person name="Land M.L."/>
            <person name="Hauser L."/>
            <person name="Kyrpides N.C."/>
            <person name="Ivanova N.N."/>
            <person name="Pagani I."/>
            <person name="Huntmann M."/>
            <person name="Wei C.L."/>
            <person name="Davenport K.W."/>
            <person name="Daligault H."/>
            <person name="Chain P.S."/>
            <person name="Chen A."/>
            <person name="Mavromatis K."/>
            <person name="Markowitz V."/>
            <person name="Szeto E."/>
            <person name="Mikhailova N."/>
            <person name="Pati A."/>
            <person name="Wagner M."/>
            <person name="Woyke T."/>
            <person name="Ollivier B."/>
            <person name="Klenk H.P."/>
            <person name="Spring S."/>
            <person name="Loy A."/>
        </authorList>
    </citation>
    <scope>NUCLEOTIDE SEQUENCE [LARGE SCALE GENOMIC DNA]</scope>
    <source>
        <strain evidence="3">ATCC BAA-275 / DSM 13257 / NCIMB 13706 / S10</strain>
    </source>
</reference>